<proteinExistence type="predicted"/>
<keyword evidence="1" id="KW-0732">Signal</keyword>
<feature type="domain" description="NAD(P)-binding" evidence="2">
    <location>
        <begin position="151"/>
        <end position="323"/>
    </location>
</feature>
<dbReference type="AlphaFoldDB" id="A0A0G4F390"/>
<name>A0A0G4F390_9ALVE</name>
<dbReference type="Gene3D" id="3.40.50.720">
    <property type="entry name" value="NAD(P)-binding Rossmann-like Domain"/>
    <property type="match status" value="1"/>
</dbReference>
<dbReference type="PhylomeDB" id="A0A0G4F390"/>
<sequence length="364" mass="39488">MFSFSYLVAVSFLASSDSFLCVFSVARAESDRYPLSGKWRVAGGFLAPRSLPDLRAQSGLAFLPLRGDLLDRRRVTSVSASAGGEGETGTGKGPGRLLVIGASQNLGFDVVKAAAERGCKDGSFSSVVASIRPQSDASGLQELVSKFQSQPCTVAVTRCDAMDRYQCSRLLEEWAPSHIVACVGGAHWNNAMLFDAERKQEPGEKERAALVDLDANRNLIFASIGQQASVPGGIRQFLLVSAVGAGESREWIPSASKDSLVTWLDAKSRAEEYLQCSGLPYTIFRPCPMDEESGPSEVVITEGPCYSLVSRKETAEALVRCLGKENVIGKRLAVVDRKRLMQANPFVRRLECYEPEGFEPFEVV</sequence>
<dbReference type="PANTHER" id="PTHR15020">
    <property type="entry name" value="FLAVIN REDUCTASE-RELATED"/>
    <property type="match status" value="1"/>
</dbReference>
<feature type="chain" id="PRO_5005188533" description="NAD(P)-binding domain-containing protein" evidence="1">
    <location>
        <begin position="29"/>
        <end position="364"/>
    </location>
</feature>
<gene>
    <name evidence="3" type="ORF">Cvel_14946</name>
</gene>
<organism evidence="3">
    <name type="scientific">Chromera velia CCMP2878</name>
    <dbReference type="NCBI Taxonomy" id="1169474"/>
    <lineage>
        <taxon>Eukaryota</taxon>
        <taxon>Sar</taxon>
        <taxon>Alveolata</taxon>
        <taxon>Colpodellida</taxon>
        <taxon>Chromeraceae</taxon>
        <taxon>Chromera</taxon>
    </lineage>
</organism>
<feature type="signal peptide" evidence="1">
    <location>
        <begin position="1"/>
        <end position="28"/>
    </location>
</feature>
<accession>A0A0G4F390</accession>
<dbReference type="SUPFAM" id="SSF51735">
    <property type="entry name" value="NAD(P)-binding Rossmann-fold domains"/>
    <property type="match status" value="1"/>
</dbReference>
<dbReference type="InterPro" id="IPR016040">
    <property type="entry name" value="NAD(P)-bd_dom"/>
</dbReference>
<evidence type="ECO:0000259" key="2">
    <source>
        <dbReference type="Pfam" id="PF13460"/>
    </source>
</evidence>
<evidence type="ECO:0000256" key="1">
    <source>
        <dbReference type="SAM" id="SignalP"/>
    </source>
</evidence>
<dbReference type="PANTHER" id="PTHR15020:SF50">
    <property type="entry name" value="UPF0659 PROTEIN YMR090W"/>
    <property type="match status" value="1"/>
</dbReference>
<dbReference type="Pfam" id="PF13460">
    <property type="entry name" value="NAD_binding_10"/>
    <property type="match status" value="1"/>
</dbReference>
<dbReference type="InterPro" id="IPR036291">
    <property type="entry name" value="NAD(P)-bd_dom_sf"/>
</dbReference>
<protein>
    <recommendedName>
        <fullName evidence="2">NAD(P)-binding domain-containing protein</fullName>
    </recommendedName>
</protein>
<reference evidence="3" key="1">
    <citation type="submission" date="2014-11" db="EMBL/GenBank/DDBJ databases">
        <authorList>
            <person name="Otto D Thomas"/>
            <person name="Naeem Raeece"/>
        </authorList>
    </citation>
    <scope>NUCLEOTIDE SEQUENCE</scope>
</reference>
<dbReference type="EMBL" id="CDMZ01000093">
    <property type="protein sequence ID" value="CEM06535.1"/>
    <property type="molecule type" value="Genomic_DNA"/>
</dbReference>
<evidence type="ECO:0000313" key="3">
    <source>
        <dbReference type="EMBL" id="CEM06535.1"/>
    </source>
</evidence>
<dbReference type="VEuPathDB" id="CryptoDB:Cvel_14946"/>